<proteinExistence type="predicted"/>
<dbReference type="InterPro" id="IPR010090">
    <property type="entry name" value="Phage_tape_meas"/>
</dbReference>
<dbReference type="Proteomes" id="UP000196877">
    <property type="component" value="Chromosome"/>
</dbReference>
<dbReference type="GeneID" id="92853160"/>
<feature type="coiled-coil region" evidence="2">
    <location>
        <begin position="20"/>
        <end position="134"/>
    </location>
</feature>
<evidence type="ECO:0000256" key="1">
    <source>
        <dbReference type="ARBA" id="ARBA00022612"/>
    </source>
</evidence>
<reference evidence="4 5" key="1">
    <citation type="submission" date="2017-06" db="EMBL/GenBank/DDBJ databases">
        <title>Genome sequence of Bacillus sonorensis strain SRCM101395.</title>
        <authorList>
            <person name="Cho S.H."/>
        </authorList>
    </citation>
    <scope>NUCLEOTIDE SEQUENCE [LARGE SCALE GENOMIC DNA]</scope>
    <source>
        <strain evidence="4 5">SRCM101395</strain>
    </source>
</reference>
<gene>
    <name evidence="4" type="ORF">S101395_02900</name>
</gene>
<dbReference type="Pfam" id="PF10145">
    <property type="entry name" value="PhageMin_Tail"/>
    <property type="match status" value="1"/>
</dbReference>
<evidence type="ECO:0000256" key="2">
    <source>
        <dbReference type="SAM" id="Coils"/>
    </source>
</evidence>
<dbReference type="NCBIfam" id="TIGR01760">
    <property type="entry name" value="tape_meas_TP901"/>
    <property type="match status" value="1"/>
</dbReference>
<feature type="domain" description="Phage tail tape measure protein" evidence="3">
    <location>
        <begin position="388"/>
        <end position="518"/>
    </location>
</feature>
<name>A0ABM6LJ84_9BACI</name>
<organism evidence="4 5">
    <name type="scientific">Bacillus sonorensis</name>
    <dbReference type="NCBI Taxonomy" id="119858"/>
    <lineage>
        <taxon>Bacteria</taxon>
        <taxon>Bacillati</taxon>
        <taxon>Bacillota</taxon>
        <taxon>Bacilli</taxon>
        <taxon>Bacillales</taxon>
        <taxon>Bacillaceae</taxon>
        <taxon>Bacillus</taxon>
    </lineage>
</organism>
<sequence length="550" mass="61779">MSQQLKIVVTPVADTSAQSVEQINKQLKTLQSKLNSLQLQTNIDASALKTLKEFSSAIETYQKNLKNYNQTVKETQTVIKNADGTTEKIIQQHKKNGEILQREIKTIDNRNQKIRQETQETAKLTSEIQKLGQAQKIIERQNAQGIKTGTTQKNRDGFKDITYNLDQNGNIKNSTTVTNIDQQRKAIEQLRVSLQRLKEQGQLSEVTLSSLGRKINLVQSTEQIEALRVKLKTLDDKSAAVAKTKELERQLELYRRQAQVNTQNLQNRYGSSLSNTSNQQLQQYLNSVNQLTARTPNLRNQMASLNVQFREMSSNIAATTRQTMSFGEQLQVAMSRVPVWMASMTLFYAPLRLLQDLTSQVISLDTQMTGLRRVMDLPDYKFNELLQKSIDLSDELANKTSDVLTIMNEFGRMGYKDDELLDLTKTAQMMENISELQPEDTVKALTAAMVNFGIQSKDSLKIADALNEVDNNFQTSTLDLAQSMRKSAAAAKVYGVSMEQLLGYTTAIQSSTKESGNIVGRIIADIKSLLIDLEILTFSRGRQGASVMVA</sequence>
<evidence type="ECO:0000259" key="3">
    <source>
        <dbReference type="Pfam" id="PF10145"/>
    </source>
</evidence>
<evidence type="ECO:0000313" key="4">
    <source>
        <dbReference type="EMBL" id="ASB89407.1"/>
    </source>
</evidence>
<keyword evidence="1" id="KW-1188">Viral release from host cell</keyword>
<accession>A0ABM6LJ84</accession>
<evidence type="ECO:0000313" key="5">
    <source>
        <dbReference type="Proteomes" id="UP000196877"/>
    </source>
</evidence>
<keyword evidence="2" id="KW-0175">Coiled coil</keyword>
<dbReference type="RefSeq" id="WP_224254493.1">
    <property type="nucleotide sequence ID" value="NZ_CP021920.1"/>
</dbReference>
<feature type="coiled-coil region" evidence="2">
    <location>
        <begin position="180"/>
        <end position="264"/>
    </location>
</feature>
<dbReference type="EMBL" id="CP021920">
    <property type="protein sequence ID" value="ASB89407.1"/>
    <property type="molecule type" value="Genomic_DNA"/>
</dbReference>
<protein>
    <submittedName>
        <fullName evidence="4">Tape measure protein</fullName>
    </submittedName>
</protein>
<dbReference type="PANTHER" id="PTHR37813">
    <property type="entry name" value="FELS-2 PROPHAGE PROTEIN"/>
    <property type="match status" value="1"/>
</dbReference>
<dbReference type="PANTHER" id="PTHR37813:SF1">
    <property type="entry name" value="FELS-2 PROPHAGE PROTEIN"/>
    <property type="match status" value="1"/>
</dbReference>
<keyword evidence="5" id="KW-1185">Reference proteome</keyword>